<evidence type="ECO:0008006" key="10">
    <source>
        <dbReference type="Google" id="ProtNLM"/>
    </source>
</evidence>
<evidence type="ECO:0000256" key="3">
    <source>
        <dbReference type="ARBA" id="ARBA00023082"/>
    </source>
</evidence>
<feature type="domain" description="RNA polymerase sigma factor 70 region 4 type 2" evidence="7">
    <location>
        <begin position="116"/>
        <end position="161"/>
    </location>
</feature>
<evidence type="ECO:0000259" key="7">
    <source>
        <dbReference type="Pfam" id="PF08281"/>
    </source>
</evidence>
<dbReference type="InterPro" id="IPR013324">
    <property type="entry name" value="RNA_pol_sigma_r3/r4-like"/>
</dbReference>
<evidence type="ECO:0000256" key="5">
    <source>
        <dbReference type="ARBA" id="ARBA00023163"/>
    </source>
</evidence>
<evidence type="ECO:0000313" key="9">
    <source>
        <dbReference type="Proteomes" id="UP001500238"/>
    </source>
</evidence>
<dbReference type="SUPFAM" id="SSF88946">
    <property type="entry name" value="Sigma2 domain of RNA polymerase sigma factors"/>
    <property type="match status" value="1"/>
</dbReference>
<dbReference type="InterPro" id="IPR013249">
    <property type="entry name" value="RNA_pol_sigma70_r4_t2"/>
</dbReference>
<keyword evidence="4" id="KW-0238">DNA-binding</keyword>
<dbReference type="Gene3D" id="1.10.1740.10">
    <property type="match status" value="1"/>
</dbReference>
<keyword evidence="9" id="KW-1185">Reference proteome</keyword>
<dbReference type="InterPro" id="IPR014284">
    <property type="entry name" value="RNA_pol_sigma-70_dom"/>
</dbReference>
<feature type="domain" description="RNA polymerase sigma-70 region 2" evidence="6">
    <location>
        <begin position="24"/>
        <end position="85"/>
    </location>
</feature>
<dbReference type="PANTHER" id="PTHR43133:SF8">
    <property type="entry name" value="RNA POLYMERASE SIGMA FACTOR HI_1459-RELATED"/>
    <property type="match status" value="1"/>
</dbReference>
<name>A0ABN1HP96_9SPHN</name>
<dbReference type="Pfam" id="PF08281">
    <property type="entry name" value="Sigma70_r4_2"/>
    <property type="match status" value="1"/>
</dbReference>
<dbReference type="PANTHER" id="PTHR43133">
    <property type="entry name" value="RNA POLYMERASE ECF-TYPE SIGMA FACTO"/>
    <property type="match status" value="1"/>
</dbReference>
<protein>
    <recommendedName>
        <fullName evidence="10">RNA polymerase subunit sigma-24</fullName>
    </recommendedName>
</protein>
<organism evidence="8 9">
    <name type="scientific">Sphingomonas insulae</name>
    <dbReference type="NCBI Taxonomy" id="424800"/>
    <lineage>
        <taxon>Bacteria</taxon>
        <taxon>Pseudomonadati</taxon>
        <taxon>Pseudomonadota</taxon>
        <taxon>Alphaproteobacteria</taxon>
        <taxon>Sphingomonadales</taxon>
        <taxon>Sphingomonadaceae</taxon>
        <taxon>Sphingomonas</taxon>
    </lineage>
</organism>
<keyword evidence="2" id="KW-0805">Transcription regulation</keyword>
<reference evidence="8 9" key="1">
    <citation type="journal article" date="2019" name="Int. J. Syst. Evol. Microbiol.">
        <title>The Global Catalogue of Microorganisms (GCM) 10K type strain sequencing project: providing services to taxonomists for standard genome sequencing and annotation.</title>
        <authorList>
            <consortium name="The Broad Institute Genomics Platform"/>
            <consortium name="The Broad Institute Genome Sequencing Center for Infectious Disease"/>
            <person name="Wu L."/>
            <person name="Ma J."/>
        </authorList>
    </citation>
    <scope>NUCLEOTIDE SEQUENCE [LARGE SCALE GENOMIC DNA]</scope>
    <source>
        <strain evidence="8 9">JCM 14603</strain>
    </source>
</reference>
<dbReference type="InterPro" id="IPR013325">
    <property type="entry name" value="RNA_pol_sigma_r2"/>
</dbReference>
<comment type="caution">
    <text evidence="8">The sequence shown here is derived from an EMBL/GenBank/DDBJ whole genome shotgun (WGS) entry which is preliminary data.</text>
</comment>
<dbReference type="RefSeq" id="WP_163958150.1">
    <property type="nucleotide sequence ID" value="NZ_BAAAES010000004.1"/>
</dbReference>
<dbReference type="Gene3D" id="1.10.10.10">
    <property type="entry name" value="Winged helix-like DNA-binding domain superfamily/Winged helix DNA-binding domain"/>
    <property type="match status" value="1"/>
</dbReference>
<evidence type="ECO:0000256" key="1">
    <source>
        <dbReference type="ARBA" id="ARBA00010641"/>
    </source>
</evidence>
<sequence>MKQLSAAGRRHERALWVAGEVLPHEQKVRAWLRRARVSPEDIDEILQEAYCRIATLESVAHITSPYSYFLSTARNLLARRLRRQRIVPMEALVQVDSYQDDAPSPEELAVSKVSHRAMLALIDRLPERCGSIVRLRKLEGWSQKKIADHLGTTEKAVEKQVWLGVRLLREAWSRAEGDADERLVRSSSVMGVRQWWK</sequence>
<dbReference type="NCBIfam" id="TIGR02937">
    <property type="entry name" value="sigma70-ECF"/>
    <property type="match status" value="1"/>
</dbReference>
<dbReference type="InterPro" id="IPR039425">
    <property type="entry name" value="RNA_pol_sigma-70-like"/>
</dbReference>
<evidence type="ECO:0000259" key="6">
    <source>
        <dbReference type="Pfam" id="PF04542"/>
    </source>
</evidence>
<accession>A0ABN1HP96</accession>
<dbReference type="SUPFAM" id="SSF88659">
    <property type="entry name" value="Sigma3 and sigma4 domains of RNA polymerase sigma factors"/>
    <property type="match status" value="1"/>
</dbReference>
<dbReference type="Pfam" id="PF04542">
    <property type="entry name" value="Sigma70_r2"/>
    <property type="match status" value="1"/>
</dbReference>
<gene>
    <name evidence="8" type="ORF">GCM10009102_07680</name>
</gene>
<dbReference type="InterPro" id="IPR036388">
    <property type="entry name" value="WH-like_DNA-bd_sf"/>
</dbReference>
<evidence type="ECO:0000256" key="4">
    <source>
        <dbReference type="ARBA" id="ARBA00023125"/>
    </source>
</evidence>
<dbReference type="EMBL" id="BAAAES010000004">
    <property type="protein sequence ID" value="GAA0661361.1"/>
    <property type="molecule type" value="Genomic_DNA"/>
</dbReference>
<keyword evidence="5" id="KW-0804">Transcription</keyword>
<comment type="similarity">
    <text evidence="1">Belongs to the sigma-70 factor family. ECF subfamily.</text>
</comment>
<keyword evidence="3" id="KW-0731">Sigma factor</keyword>
<dbReference type="Proteomes" id="UP001500238">
    <property type="component" value="Unassembled WGS sequence"/>
</dbReference>
<dbReference type="InterPro" id="IPR007627">
    <property type="entry name" value="RNA_pol_sigma70_r2"/>
</dbReference>
<proteinExistence type="inferred from homology"/>
<evidence type="ECO:0000256" key="2">
    <source>
        <dbReference type="ARBA" id="ARBA00023015"/>
    </source>
</evidence>
<evidence type="ECO:0000313" key="8">
    <source>
        <dbReference type="EMBL" id="GAA0661361.1"/>
    </source>
</evidence>